<feature type="transmembrane region" description="Helical" evidence="2">
    <location>
        <begin position="82"/>
        <end position="106"/>
    </location>
</feature>
<evidence type="ECO:0000256" key="2">
    <source>
        <dbReference type="SAM" id="Phobius"/>
    </source>
</evidence>
<dbReference type="EMBL" id="JBFOLJ010000008">
    <property type="protein sequence ID" value="KAL2514403.1"/>
    <property type="molecule type" value="Genomic_DNA"/>
</dbReference>
<evidence type="ECO:0000313" key="3">
    <source>
        <dbReference type="EMBL" id="KAL2514403.1"/>
    </source>
</evidence>
<proteinExistence type="predicted"/>
<keyword evidence="2" id="KW-0472">Membrane</keyword>
<dbReference type="AlphaFoldDB" id="A0ABD1TP90"/>
<feature type="compositionally biased region" description="Polar residues" evidence="1">
    <location>
        <begin position="194"/>
        <end position="206"/>
    </location>
</feature>
<comment type="caution">
    <text evidence="3">The sequence shown here is derived from an EMBL/GenBank/DDBJ whole genome shotgun (WGS) entry which is preliminary data.</text>
</comment>
<sequence>MAKKKRIVESMSGGPIPGGRTSVCIVVVGDRATRKFSLIAAAASETFSREVPSVLPPTHIPADFYPDNVPITIIDTSSRFEFVCVVANFTTDLCLTGIIGFGVIIIHSLEYRGRLAEELKRADAVVLTYACDHLMTLNRICSFWIYELRMKFFPTFWELVILPWVAMVVRELHRLLSGFMIHVMQEHIQAKTNTIQENQETSTPKPQKTDNTDFEPK</sequence>
<reference evidence="4" key="1">
    <citation type="submission" date="2024-07" db="EMBL/GenBank/DDBJ databases">
        <title>Two chromosome-level genome assemblies of Korean endemic species Abeliophyllum distichum and Forsythia ovata (Oleaceae).</title>
        <authorList>
            <person name="Jang H."/>
        </authorList>
    </citation>
    <scope>NUCLEOTIDE SEQUENCE [LARGE SCALE GENOMIC DNA]</scope>
</reference>
<evidence type="ECO:0000256" key="1">
    <source>
        <dbReference type="SAM" id="MobiDB-lite"/>
    </source>
</evidence>
<organism evidence="3 4">
    <name type="scientific">Forsythia ovata</name>
    <dbReference type="NCBI Taxonomy" id="205694"/>
    <lineage>
        <taxon>Eukaryota</taxon>
        <taxon>Viridiplantae</taxon>
        <taxon>Streptophyta</taxon>
        <taxon>Embryophyta</taxon>
        <taxon>Tracheophyta</taxon>
        <taxon>Spermatophyta</taxon>
        <taxon>Magnoliopsida</taxon>
        <taxon>eudicotyledons</taxon>
        <taxon>Gunneridae</taxon>
        <taxon>Pentapetalae</taxon>
        <taxon>asterids</taxon>
        <taxon>lamiids</taxon>
        <taxon>Lamiales</taxon>
        <taxon>Oleaceae</taxon>
        <taxon>Forsythieae</taxon>
        <taxon>Forsythia</taxon>
    </lineage>
</organism>
<gene>
    <name evidence="3" type="ORF">Fot_28374</name>
</gene>
<feature type="compositionally biased region" description="Basic and acidic residues" evidence="1">
    <location>
        <begin position="207"/>
        <end position="217"/>
    </location>
</feature>
<dbReference type="Proteomes" id="UP001604277">
    <property type="component" value="Unassembled WGS sequence"/>
</dbReference>
<keyword evidence="2" id="KW-1133">Transmembrane helix</keyword>
<accession>A0ABD1TP90</accession>
<evidence type="ECO:0000313" key="4">
    <source>
        <dbReference type="Proteomes" id="UP001604277"/>
    </source>
</evidence>
<protein>
    <submittedName>
        <fullName evidence="3">Uncharacterized protein</fullName>
    </submittedName>
</protein>
<keyword evidence="2" id="KW-0812">Transmembrane</keyword>
<dbReference type="SUPFAM" id="SSF52540">
    <property type="entry name" value="P-loop containing nucleoside triphosphate hydrolases"/>
    <property type="match status" value="1"/>
</dbReference>
<name>A0ABD1TP90_9LAMI</name>
<feature type="region of interest" description="Disordered" evidence="1">
    <location>
        <begin position="194"/>
        <end position="217"/>
    </location>
</feature>
<dbReference type="InterPro" id="IPR027417">
    <property type="entry name" value="P-loop_NTPase"/>
</dbReference>
<keyword evidence="4" id="KW-1185">Reference proteome</keyword>